<feature type="compositionally biased region" description="Pro residues" evidence="1">
    <location>
        <begin position="100"/>
        <end position="112"/>
    </location>
</feature>
<dbReference type="EMBL" id="JAAAHY010000191">
    <property type="protein sequence ID" value="KAF9966074.1"/>
    <property type="molecule type" value="Genomic_DNA"/>
</dbReference>
<gene>
    <name evidence="3" type="ORF">BGZ70_003379</name>
</gene>
<feature type="compositionally biased region" description="Polar residues" evidence="1">
    <location>
        <begin position="213"/>
        <end position="224"/>
    </location>
</feature>
<feature type="compositionally biased region" description="Polar residues" evidence="1">
    <location>
        <begin position="415"/>
        <end position="429"/>
    </location>
</feature>
<evidence type="ECO:0000256" key="2">
    <source>
        <dbReference type="SAM" id="Phobius"/>
    </source>
</evidence>
<feature type="compositionally biased region" description="Low complexity" evidence="1">
    <location>
        <begin position="123"/>
        <end position="136"/>
    </location>
</feature>
<proteinExistence type="predicted"/>
<evidence type="ECO:0000313" key="4">
    <source>
        <dbReference type="Proteomes" id="UP000738359"/>
    </source>
</evidence>
<feature type="compositionally biased region" description="Low complexity" evidence="1">
    <location>
        <begin position="149"/>
        <end position="160"/>
    </location>
</feature>
<organism evidence="3 4">
    <name type="scientific">Mortierella alpina</name>
    <name type="common">Oleaginous fungus</name>
    <name type="synonym">Mortierella renispora</name>
    <dbReference type="NCBI Taxonomy" id="64518"/>
    <lineage>
        <taxon>Eukaryota</taxon>
        <taxon>Fungi</taxon>
        <taxon>Fungi incertae sedis</taxon>
        <taxon>Mucoromycota</taxon>
        <taxon>Mortierellomycotina</taxon>
        <taxon>Mortierellomycetes</taxon>
        <taxon>Mortierellales</taxon>
        <taxon>Mortierellaceae</taxon>
        <taxon>Mortierella</taxon>
    </lineage>
</organism>
<feature type="region of interest" description="Disordered" evidence="1">
    <location>
        <begin position="402"/>
        <end position="429"/>
    </location>
</feature>
<keyword evidence="2" id="KW-0472">Membrane</keyword>
<feature type="compositionally biased region" description="Low complexity" evidence="1">
    <location>
        <begin position="696"/>
        <end position="709"/>
    </location>
</feature>
<keyword evidence="2" id="KW-0812">Transmembrane</keyword>
<evidence type="ECO:0000256" key="1">
    <source>
        <dbReference type="SAM" id="MobiDB-lite"/>
    </source>
</evidence>
<comment type="caution">
    <text evidence="3">The sequence shown here is derived from an EMBL/GenBank/DDBJ whole genome shotgun (WGS) entry which is preliminary data.</text>
</comment>
<feature type="compositionally biased region" description="Basic residues" evidence="1">
    <location>
        <begin position="161"/>
        <end position="170"/>
    </location>
</feature>
<feature type="transmembrane region" description="Helical" evidence="2">
    <location>
        <begin position="859"/>
        <end position="879"/>
    </location>
</feature>
<accession>A0A9P6JAT8</accession>
<evidence type="ECO:0000313" key="3">
    <source>
        <dbReference type="EMBL" id="KAF9966074.1"/>
    </source>
</evidence>
<name>A0A9P6JAT8_MORAP</name>
<reference evidence="3" key="1">
    <citation type="journal article" date="2020" name="Fungal Divers.">
        <title>Resolving the Mortierellaceae phylogeny through synthesis of multi-gene phylogenetics and phylogenomics.</title>
        <authorList>
            <person name="Vandepol N."/>
            <person name="Liber J."/>
            <person name="Desiro A."/>
            <person name="Na H."/>
            <person name="Kennedy M."/>
            <person name="Barry K."/>
            <person name="Grigoriev I.V."/>
            <person name="Miller A.N."/>
            <person name="O'Donnell K."/>
            <person name="Stajich J.E."/>
            <person name="Bonito G."/>
        </authorList>
    </citation>
    <scope>NUCLEOTIDE SEQUENCE</scope>
    <source>
        <strain evidence="3">CK1249</strain>
    </source>
</reference>
<feature type="region of interest" description="Disordered" evidence="1">
    <location>
        <begin position="676"/>
        <end position="711"/>
    </location>
</feature>
<dbReference type="AlphaFoldDB" id="A0A9P6JAT8"/>
<feature type="compositionally biased region" description="Polar residues" evidence="1">
    <location>
        <begin position="812"/>
        <end position="823"/>
    </location>
</feature>
<feature type="region of interest" description="Disordered" evidence="1">
    <location>
        <begin position="95"/>
        <end position="191"/>
    </location>
</feature>
<dbReference type="Proteomes" id="UP000738359">
    <property type="component" value="Unassembled WGS sequence"/>
</dbReference>
<keyword evidence="2" id="KW-1133">Transmembrane helix</keyword>
<sequence length="930" mass="101842">MSSLQSIMNDQSFAMGDLKTQLHDIQEVLNRVDCIQDKLTLDEQRVVQDAQMMKDLAADVIAAKFASDGSLPEIQRTQPENPPRALSMLSVHSRRYHPTEAPPPTATTPPPMSAFHAGYLRHSASATSLTSSSNTTDGQYTHDSEDPASSRPSSVNSSNRRQQKKKRSRQSLRQLEPLNGSQGSSRQDEESNAAFERICSLLTHLITDASTAVSATPDGSQQPLAASLPQFSPLVPSDSESSADSASDDEEIINNTAVGANSRGSNFIRENSRRQSRAGVQEIDFVTRLQGPEGAPHMDELELEVEVEPVRSRYRSGLRTRQDKPTKRLSSLFLELQNTQQLQEDNTLDEEHVSNIDLLSNNSTLEGAQDKTNVARRQRLSLSASPSNELSSAITATAVPVESHELQKKAPGPCSTPSQTLTPRASTASLVVSQPPIQQFSDRIERQSGMNADSDLDRTVETIDGLTRDLVAVATHQNWMQMKLQKTLHFQKQQVERIEQAYTTREIESLSEGASCDATSPYQGHMGRSSTDSVSPGQHPLVDLSRSLKQVAISVGKVLASNTSKHKPGNQKRIEIMESTAHRPSQSRHFSGKDFSRYFKELEKIAALGGKIGFGRAEDDGFVNGDLSGELQYQNQDDTDKSRFSGTSFATLTNASSRNSAASTLIFDDDFAASYADPKQNPTLPDEDKVSQMNQSSTSVSHSRRGSTSDAPELEDFAAQCRLLTRALVLPFVQLTHHAMTSQDSALALTPRSSKFVDPSYELDSTLDIVENLERSEDRLARTPSVISSRSSSTGYMSLPGEPSIDLRHPKNSSQQQASVPSWNTPLSVAGRDLDSLLRRHGELSPDAIVKAKAFASTGLYLIHLIYWTVLFVLGTIVLDPWLAETAGHQVVKCETRSRVTGSPATIIKELWRIAMAVILIIGSLRLGTL</sequence>
<keyword evidence="4" id="KW-1185">Reference proteome</keyword>
<dbReference type="OrthoDB" id="2418712at2759"/>
<feature type="region of interest" description="Disordered" evidence="1">
    <location>
        <begin position="780"/>
        <end position="823"/>
    </location>
</feature>
<feature type="region of interest" description="Disordered" evidence="1">
    <location>
        <begin position="213"/>
        <end position="248"/>
    </location>
</feature>
<protein>
    <submittedName>
        <fullName evidence="3">Uncharacterized protein</fullName>
    </submittedName>
</protein>